<keyword evidence="6 7" id="KW-0472">Membrane</keyword>
<dbReference type="Pfam" id="PF04488">
    <property type="entry name" value="Gly_transf_sug"/>
    <property type="match status" value="1"/>
</dbReference>
<evidence type="ECO:0000256" key="6">
    <source>
        <dbReference type="ARBA" id="ARBA00023136"/>
    </source>
</evidence>
<evidence type="ECO:0000313" key="9">
    <source>
        <dbReference type="Proteomes" id="UP000249619"/>
    </source>
</evidence>
<dbReference type="InterPro" id="IPR051706">
    <property type="entry name" value="Glycosyltransferase_domain"/>
</dbReference>
<accession>A0A364N838</accession>
<evidence type="ECO:0000256" key="1">
    <source>
        <dbReference type="ARBA" id="ARBA00004370"/>
    </source>
</evidence>
<dbReference type="PANTHER" id="PTHR32385:SF20">
    <property type="entry name" value="MANNOSYL PHOSPHORYLINOSITOL CERAMIDE SYNTHASE CSH1-RELATED"/>
    <property type="match status" value="1"/>
</dbReference>
<keyword evidence="4 7" id="KW-0812">Transmembrane</keyword>
<evidence type="ECO:0000256" key="5">
    <source>
        <dbReference type="ARBA" id="ARBA00022989"/>
    </source>
</evidence>
<evidence type="ECO:0000256" key="3">
    <source>
        <dbReference type="ARBA" id="ARBA00022679"/>
    </source>
</evidence>
<evidence type="ECO:0000256" key="2">
    <source>
        <dbReference type="ARBA" id="ARBA00009003"/>
    </source>
</evidence>
<dbReference type="InterPro" id="IPR007577">
    <property type="entry name" value="GlycoTrfase_DXD_sugar-bd_CS"/>
</dbReference>
<gene>
    <name evidence="8" type="ORF">DDE83_003171</name>
</gene>
<keyword evidence="3" id="KW-0808">Transferase</keyword>
<evidence type="ECO:0000256" key="4">
    <source>
        <dbReference type="ARBA" id="ARBA00022692"/>
    </source>
</evidence>
<comment type="caution">
    <text evidence="8">The sequence shown here is derived from an EMBL/GenBank/DDBJ whole genome shotgun (WGS) entry which is preliminary data.</text>
</comment>
<protein>
    <submittedName>
        <fullName evidence="8">Mannosyl phosphorylinositol ceramide synthase sur1</fullName>
    </submittedName>
</protein>
<keyword evidence="9" id="KW-1185">Reference proteome</keyword>
<dbReference type="SUPFAM" id="SSF53448">
    <property type="entry name" value="Nucleotide-diphospho-sugar transferases"/>
    <property type="match status" value="1"/>
</dbReference>
<evidence type="ECO:0000313" key="8">
    <source>
        <dbReference type="EMBL" id="RAR13440.1"/>
    </source>
</evidence>
<dbReference type="GO" id="GO:0051999">
    <property type="term" value="P:mannosyl-inositol phosphorylceramide biosynthetic process"/>
    <property type="evidence" value="ECO:0007669"/>
    <property type="project" value="TreeGrafter"/>
</dbReference>
<dbReference type="GO" id="GO:0016020">
    <property type="term" value="C:membrane"/>
    <property type="evidence" value="ECO:0007669"/>
    <property type="project" value="UniProtKB-SubCell"/>
</dbReference>
<proteinExistence type="inferred from homology"/>
<organism evidence="8 9">
    <name type="scientific">Stemphylium lycopersici</name>
    <name type="common">Tomato gray leaf spot disease fungus</name>
    <name type="synonym">Thyrospora lycopersici</name>
    <dbReference type="NCBI Taxonomy" id="183478"/>
    <lineage>
        <taxon>Eukaryota</taxon>
        <taxon>Fungi</taxon>
        <taxon>Dikarya</taxon>
        <taxon>Ascomycota</taxon>
        <taxon>Pezizomycotina</taxon>
        <taxon>Dothideomycetes</taxon>
        <taxon>Pleosporomycetidae</taxon>
        <taxon>Pleosporales</taxon>
        <taxon>Pleosporineae</taxon>
        <taxon>Pleosporaceae</taxon>
        <taxon>Stemphylium</taxon>
    </lineage>
</organism>
<dbReference type="PANTHER" id="PTHR32385">
    <property type="entry name" value="MANNOSYL PHOSPHORYLINOSITOL CERAMIDE SYNTHASE"/>
    <property type="match status" value="1"/>
</dbReference>
<dbReference type="Gene3D" id="3.90.550.20">
    <property type="match status" value="1"/>
</dbReference>
<comment type="similarity">
    <text evidence="2">Belongs to the glycosyltransferase 32 family.</text>
</comment>
<keyword evidence="5 7" id="KW-1133">Transmembrane helix</keyword>
<dbReference type="InterPro" id="IPR029044">
    <property type="entry name" value="Nucleotide-diphossugar_trans"/>
</dbReference>
<dbReference type="Proteomes" id="UP000249619">
    <property type="component" value="Unassembled WGS sequence"/>
</dbReference>
<feature type="transmembrane region" description="Helical" evidence="7">
    <location>
        <begin position="355"/>
        <end position="372"/>
    </location>
</feature>
<evidence type="ECO:0000256" key="7">
    <source>
        <dbReference type="SAM" id="Phobius"/>
    </source>
</evidence>
<reference evidence="9" key="1">
    <citation type="submission" date="2018-05" db="EMBL/GenBank/DDBJ databases">
        <title>Draft genome sequence of Stemphylium lycopersici strain CIDEFI 213.</title>
        <authorList>
            <person name="Medina R."/>
            <person name="Franco M.E.E."/>
            <person name="Lucentini C.G."/>
            <person name="Saparrat M.C.N."/>
            <person name="Balatti P.A."/>
        </authorList>
    </citation>
    <scope>NUCLEOTIDE SEQUENCE [LARGE SCALE GENOMIC DNA]</scope>
    <source>
        <strain evidence="9">CIDEFI 213</strain>
    </source>
</reference>
<comment type="subcellular location">
    <subcellularLocation>
        <location evidence="1">Membrane</location>
    </subcellularLocation>
</comment>
<dbReference type="AlphaFoldDB" id="A0A364N838"/>
<sequence>MSRLGIITAWLCLREGNLIDTNRPLLVFRSFYQLLVTLFNIQQLQCLDKMLYRQLFVRLFACATILQVTRVIYRQYSFQTYLQSLMIDWEDFPSDYARALNESMLRGEQPQESDYAPISETKIPRIIHYIWFNNIYPDHETPAGAPSTGFGSPELCKKFNPGYEIRMWNATSARELLENEYPWFLPTYDSYQYPIQKVDALKYFALYHYGGVYMDLDVACRRSLDPLLEFPAWFPEASPLGVNNDLMASAAKHPIVKKMTEGLMTHNWNLLFPYLTIFWTTGPQFTTTILQEWYERCEDEQCFQRRHAKDIESNGFAILQRIFYSEEFTFFGHKPGGTWHGGDVAVVLWLVEHPWALASLAAAFFGTLAGIIRVRHRRATRWDAKPISEFA</sequence>
<name>A0A364N838_STELY</name>
<dbReference type="EMBL" id="QGDH01000035">
    <property type="protein sequence ID" value="RAR13440.1"/>
    <property type="molecule type" value="Genomic_DNA"/>
</dbReference>
<dbReference type="GO" id="GO:0000030">
    <property type="term" value="F:mannosyltransferase activity"/>
    <property type="evidence" value="ECO:0007669"/>
    <property type="project" value="TreeGrafter"/>
</dbReference>